<dbReference type="EMBL" id="KZ110600">
    <property type="protein sequence ID" value="OSX60514.1"/>
    <property type="molecule type" value="Genomic_DNA"/>
</dbReference>
<dbReference type="RefSeq" id="XP_024337308.1">
    <property type="nucleotide sequence ID" value="XM_024479393.1"/>
</dbReference>
<proteinExistence type="predicted"/>
<dbReference type="STRING" id="670580.A0A1X6MVW4"/>
<keyword evidence="2" id="KW-1185">Reference proteome</keyword>
<evidence type="ECO:0000313" key="2">
    <source>
        <dbReference type="Proteomes" id="UP000194127"/>
    </source>
</evidence>
<accession>A0A1X6MVW4</accession>
<dbReference type="AlphaFoldDB" id="A0A1X6MVW4"/>
<organism evidence="1 2">
    <name type="scientific">Postia placenta MAD-698-R-SB12</name>
    <dbReference type="NCBI Taxonomy" id="670580"/>
    <lineage>
        <taxon>Eukaryota</taxon>
        <taxon>Fungi</taxon>
        <taxon>Dikarya</taxon>
        <taxon>Basidiomycota</taxon>
        <taxon>Agaricomycotina</taxon>
        <taxon>Agaricomycetes</taxon>
        <taxon>Polyporales</taxon>
        <taxon>Adustoporiaceae</taxon>
        <taxon>Rhodonia</taxon>
    </lineage>
</organism>
<sequence length="321" mass="37035">MEYTIELKHCDKAREISEVHCGASDIVDGRRLTRWSTPKFAGTGDEKERSFSVASRLYPVGSSLSMINYERQGFLEAKGYALRPRYRPGWIPSWRGTGEHPMSFEDSISLPDCDDSSVSYMVMPFLRLIDRPEFELVLDIVEFGDQIMTAHSCGQGLVFMHAQGVAHRSRVPIKYYYVDYGLSVYIPPDIHPKLVLGDFGRDQDVPELSLTVPYDPFKVDIFIIGNMLKRIFHDQYSNVGFLLPLIQRMTQHDPASRPNAQEALQQWQSIRRTIFRFHRQWRLQSRSDNWLVTLIRDAIHLRTMVASSLRGLFGWGMELQG</sequence>
<name>A0A1X6MVW4_9APHY</name>
<dbReference type="OrthoDB" id="5987198at2759"/>
<protein>
    <recommendedName>
        <fullName evidence="3">Protein kinase domain-containing protein</fullName>
    </recommendedName>
</protein>
<dbReference type="SUPFAM" id="SSF56112">
    <property type="entry name" value="Protein kinase-like (PK-like)"/>
    <property type="match status" value="1"/>
</dbReference>
<dbReference type="GeneID" id="36324343"/>
<dbReference type="Gene3D" id="1.10.510.10">
    <property type="entry name" value="Transferase(Phosphotransferase) domain 1"/>
    <property type="match status" value="1"/>
</dbReference>
<dbReference type="Proteomes" id="UP000194127">
    <property type="component" value="Unassembled WGS sequence"/>
</dbReference>
<evidence type="ECO:0008006" key="3">
    <source>
        <dbReference type="Google" id="ProtNLM"/>
    </source>
</evidence>
<reference evidence="1 2" key="1">
    <citation type="submission" date="2017-04" db="EMBL/GenBank/DDBJ databases">
        <title>Genome Sequence of the Model Brown-Rot Fungus Postia placenta SB12.</title>
        <authorList>
            <consortium name="DOE Joint Genome Institute"/>
            <person name="Gaskell J."/>
            <person name="Kersten P."/>
            <person name="Larrondo L.F."/>
            <person name="Canessa P."/>
            <person name="Martinez D."/>
            <person name="Hibbett D."/>
            <person name="Schmoll M."/>
            <person name="Kubicek C.P."/>
            <person name="Martinez A.T."/>
            <person name="Yadav J."/>
            <person name="Master E."/>
            <person name="Magnuson J.K."/>
            <person name="James T."/>
            <person name="Yaver D."/>
            <person name="Berka R."/>
            <person name="Labutti K."/>
            <person name="Lipzen A."/>
            <person name="Aerts A."/>
            <person name="Barry K."/>
            <person name="Henrissat B."/>
            <person name="Blanchette R."/>
            <person name="Grigoriev I."/>
            <person name="Cullen D."/>
        </authorList>
    </citation>
    <scope>NUCLEOTIDE SEQUENCE [LARGE SCALE GENOMIC DNA]</scope>
    <source>
        <strain evidence="1 2">MAD-698-R-SB12</strain>
    </source>
</reference>
<gene>
    <name evidence="1" type="ORF">POSPLADRAFT_1047943</name>
</gene>
<dbReference type="InterPro" id="IPR011009">
    <property type="entry name" value="Kinase-like_dom_sf"/>
</dbReference>
<evidence type="ECO:0000313" key="1">
    <source>
        <dbReference type="EMBL" id="OSX60514.1"/>
    </source>
</evidence>